<organism evidence="1 2">
    <name type="scientific">Rubus argutus</name>
    <name type="common">Southern blackberry</name>
    <dbReference type="NCBI Taxonomy" id="59490"/>
    <lineage>
        <taxon>Eukaryota</taxon>
        <taxon>Viridiplantae</taxon>
        <taxon>Streptophyta</taxon>
        <taxon>Embryophyta</taxon>
        <taxon>Tracheophyta</taxon>
        <taxon>Spermatophyta</taxon>
        <taxon>Magnoliopsida</taxon>
        <taxon>eudicotyledons</taxon>
        <taxon>Gunneridae</taxon>
        <taxon>Pentapetalae</taxon>
        <taxon>rosids</taxon>
        <taxon>fabids</taxon>
        <taxon>Rosales</taxon>
        <taxon>Rosaceae</taxon>
        <taxon>Rosoideae</taxon>
        <taxon>Rosoideae incertae sedis</taxon>
        <taxon>Rubus</taxon>
    </lineage>
</organism>
<proteinExistence type="predicted"/>
<accession>A0AAW1W1B9</accession>
<gene>
    <name evidence="1" type="ORF">M0R45_036896</name>
</gene>
<protein>
    <submittedName>
        <fullName evidence="1">Uncharacterized protein</fullName>
    </submittedName>
</protein>
<comment type="caution">
    <text evidence="1">The sequence shown here is derived from an EMBL/GenBank/DDBJ whole genome shotgun (WGS) entry which is preliminary data.</text>
</comment>
<name>A0AAW1W1B9_RUBAR</name>
<dbReference type="AlphaFoldDB" id="A0AAW1W1B9"/>
<dbReference type="Proteomes" id="UP001457282">
    <property type="component" value="Unassembled WGS sequence"/>
</dbReference>
<dbReference type="EMBL" id="JBEDUW010000007">
    <property type="protein sequence ID" value="KAK9913071.1"/>
    <property type="molecule type" value="Genomic_DNA"/>
</dbReference>
<sequence>MIWTPKRCAPTTSARRSSLESCLCFTLPPQATSAEPSSRTIINSFPLLQICNRCPCSQLPCPHPSITDATHPRRITVASLDQDPVTPFSATVLSLRPPVFLHSPQPKLMSD</sequence>
<reference evidence="1 2" key="1">
    <citation type="journal article" date="2023" name="G3 (Bethesda)">
        <title>A chromosome-length genome assembly and annotation of blackberry (Rubus argutus, cv. 'Hillquist').</title>
        <authorList>
            <person name="Bruna T."/>
            <person name="Aryal R."/>
            <person name="Dudchenko O."/>
            <person name="Sargent D.J."/>
            <person name="Mead D."/>
            <person name="Buti M."/>
            <person name="Cavallini A."/>
            <person name="Hytonen T."/>
            <person name="Andres J."/>
            <person name="Pham M."/>
            <person name="Weisz D."/>
            <person name="Mascagni F."/>
            <person name="Usai G."/>
            <person name="Natali L."/>
            <person name="Bassil N."/>
            <person name="Fernandez G.E."/>
            <person name="Lomsadze A."/>
            <person name="Armour M."/>
            <person name="Olukolu B."/>
            <person name="Poorten T."/>
            <person name="Britton C."/>
            <person name="Davik J."/>
            <person name="Ashrafi H."/>
            <person name="Aiden E.L."/>
            <person name="Borodovsky M."/>
            <person name="Worthington M."/>
        </authorList>
    </citation>
    <scope>NUCLEOTIDE SEQUENCE [LARGE SCALE GENOMIC DNA]</scope>
    <source>
        <strain evidence="1">PI 553951</strain>
    </source>
</reference>
<evidence type="ECO:0000313" key="1">
    <source>
        <dbReference type="EMBL" id="KAK9913071.1"/>
    </source>
</evidence>
<keyword evidence="2" id="KW-1185">Reference proteome</keyword>
<evidence type="ECO:0000313" key="2">
    <source>
        <dbReference type="Proteomes" id="UP001457282"/>
    </source>
</evidence>